<organism evidence="1">
    <name type="scientific">viral metagenome</name>
    <dbReference type="NCBI Taxonomy" id="1070528"/>
    <lineage>
        <taxon>unclassified sequences</taxon>
        <taxon>metagenomes</taxon>
        <taxon>organismal metagenomes</taxon>
    </lineage>
</organism>
<proteinExistence type="predicted"/>
<dbReference type="EMBL" id="MN739543">
    <property type="protein sequence ID" value="QHT12309.1"/>
    <property type="molecule type" value="Genomic_DNA"/>
</dbReference>
<accession>A0A6C0D8N5</accession>
<sequence length="270" mass="32557">MNDKTKKNKKKAIALLCKTPPKEHIDFLKQLNHNYDIYFICDQDISKLNLPNINNIHYIYYNDAFVAEKGYHDSCIYIKKNKGSHGLVTSWDKALYYFCEVNSTYSHIWFIEEDVFIPLPETIRNIDKKYSNKYDLLVQDNFIYNYIGIKRDITSWIKVKETYDILNLPWYKSMQCANRVSKKLLVKIKDIVKKYKTLVYHEYMFNTLAHMNNLNVKVIDELKYIEYRHNNKTNWNYNEIIDFTKLYHPIKDMKLQKVYHELIAKKDKIS</sequence>
<dbReference type="AlphaFoldDB" id="A0A6C0D8N5"/>
<evidence type="ECO:0000313" key="1">
    <source>
        <dbReference type="EMBL" id="QHT12309.1"/>
    </source>
</evidence>
<reference evidence="1" key="1">
    <citation type="journal article" date="2020" name="Nature">
        <title>Giant virus diversity and host interactions through global metagenomics.</title>
        <authorList>
            <person name="Schulz F."/>
            <person name="Roux S."/>
            <person name="Paez-Espino D."/>
            <person name="Jungbluth S."/>
            <person name="Walsh D.A."/>
            <person name="Denef V.J."/>
            <person name="McMahon K.D."/>
            <person name="Konstantinidis K.T."/>
            <person name="Eloe-Fadrosh E.A."/>
            <person name="Kyrpides N.C."/>
            <person name="Woyke T."/>
        </authorList>
    </citation>
    <scope>NUCLEOTIDE SEQUENCE</scope>
    <source>
        <strain evidence="1">GVMAG-M-3300023174-129</strain>
    </source>
</reference>
<name>A0A6C0D8N5_9ZZZZ</name>
<protein>
    <submittedName>
        <fullName evidence="1">Uncharacterized protein</fullName>
    </submittedName>
</protein>